<reference evidence="14" key="1">
    <citation type="submission" date="2020-10" db="EMBL/GenBank/DDBJ databases">
        <authorList>
            <person name="Gilroy R."/>
        </authorList>
    </citation>
    <scope>NUCLEOTIDE SEQUENCE</scope>
    <source>
        <strain evidence="14">6919</strain>
    </source>
</reference>
<keyword evidence="14" id="KW-0675">Receptor</keyword>
<dbReference type="InterPro" id="IPR023996">
    <property type="entry name" value="TonB-dep_OMP_SusC/RagA"/>
</dbReference>
<keyword evidence="4" id="KW-0410">Iron transport</keyword>
<comment type="subcellular location">
    <subcellularLocation>
        <location evidence="1 10">Cell outer membrane</location>
        <topology evidence="1 10">Multi-pass membrane protein</topology>
    </subcellularLocation>
</comment>
<dbReference type="Gene3D" id="2.40.170.20">
    <property type="entry name" value="TonB-dependent receptor, beta-barrel domain"/>
    <property type="match status" value="1"/>
</dbReference>
<dbReference type="Pfam" id="PF00593">
    <property type="entry name" value="TonB_dep_Rec_b-barrel"/>
    <property type="match status" value="1"/>
</dbReference>
<keyword evidence="3 10" id="KW-1134">Transmembrane beta strand</keyword>
<dbReference type="Proteomes" id="UP000823598">
    <property type="component" value="Unassembled WGS sequence"/>
</dbReference>
<evidence type="ECO:0000256" key="10">
    <source>
        <dbReference type="PROSITE-ProRule" id="PRU01360"/>
    </source>
</evidence>
<dbReference type="SUPFAM" id="SSF49464">
    <property type="entry name" value="Carboxypeptidase regulatory domain-like"/>
    <property type="match status" value="1"/>
</dbReference>
<dbReference type="InterPro" id="IPR039426">
    <property type="entry name" value="TonB-dep_rcpt-like"/>
</dbReference>
<keyword evidence="5 10" id="KW-0812">Transmembrane</keyword>
<dbReference type="EMBL" id="JADIMC010000035">
    <property type="protein sequence ID" value="MBO8475964.1"/>
    <property type="molecule type" value="Genomic_DNA"/>
</dbReference>
<protein>
    <submittedName>
        <fullName evidence="14">TonB-dependent receptor</fullName>
    </submittedName>
</protein>
<comment type="caution">
    <text evidence="14">The sequence shown here is derived from an EMBL/GenBank/DDBJ whole genome shotgun (WGS) entry which is preliminary data.</text>
</comment>
<evidence type="ECO:0000256" key="4">
    <source>
        <dbReference type="ARBA" id="ARBA00022496"/>
    </source>
</evidence>
<dbReference type="SUPFAM" id="SSF56935">
    <property type="entry name" value="Porins"/>
    <property type="match status" value="1"/>
</dbReference>
<evidence type="ECO:0000256" key="2">
    <source>
        <dbReference type="ARBA" id="ARBA00022448"/>
    </source>
</evidence>
<evidence type="ECO:0000256" key="12">
    <source>
        <dbReference type="SAM" id="SignalP"/>
    </source>
</evidence>
<evidence type="ECO:0000256" key="5">
    <source>
        <dbReference type="ARBA" id="ARBA00022692"/>
    </source>
</evidence>
<accession>A0A9D9IN39</accession>
<reference evidence="14" key="2">
    <citation type="journal article" date="2021" name="PeerJ">
        <title>Extensive microbial diversity within the chicken gut microbiome revealed by metagenomics and culture.</title>
        <authorList>
            <person name="Gilroy R."/>
            <person name="Ravi A."/>
            <person name="Getino M."/>
            <person name="Pursley I."/>
            <person name="Horton D.L."/>
            <person name="Alikhan N.F."/>
            <person name="Baker D."/>
            <person name="Gharbi K."/>
            <person name="Hall N."/>
            <person name="Watson M."/>
            <person name="Adriaenssens E.M."/>
            <person name="Foster-Nyarko E."/>
            <person name="Jarju S."/>
            <person name="Secka A."/>
            <person name="Antonio M."/>
            <person name="Oren A."/>
            <person name="Chaudhuri R.R."/>
            <person name="La Ragione R."/>
            <person name="Hildebrand F."/>
            <person name="Pallen M.J."/>
        </authorList>
    </citation>
    <scope>NUCLEOTIDE SEQUENCE</scope>
    <source>
        <strain evidence="14">6919</strain>
    </source>
</reference>
<dbReference type="NCBIfam" id="TIGR04056">
    <property type="entry name" value="OMP_RagA_SusC"/>
    <property type="match status" value="1"/>
</dbReference>
<keyword evidence="7 11" id="KW-0798">TonB box</keyword>
<dbReference type="Pfam" id="PF13715">
    <property type="entry name" value="CarbopepD_reg_2"/>
    <property type="match status" value="1"/>
</dbReference>
<sequence length="1168" mass="131078">MMKLACVLLVLFAMPAATADGAEIKSEKVTISVKQTTVQSVLSEIERQTGYLFIVNSNVDTKRSVNMSAVNRSVTDVLNDMFRGTGVYYAIEGRHIILSRNEKMNSGTSSGSNEGQKRTVRGQILDESGNPLIGANVRIVGGKEGVITDLSGNYTLSGDFNDNSVIEVSYVGMKTRTSRIGNRSKVDFALNSDSEVLDEVVVVGYGTQKKVNLTGAVSTVDVEKQLEARPITDVARGLQGSVPGLTIYTATGEMGTDPTMKIRGMVGSNLGSTAPLILVDNVECNSLQNINPEDIESVSVLKDAASASIYGVKAAFGVVLITTKKAKRGEKFSINYSNNFSWKRPTVTPEIVETWEGAEMSWAAGLRANPNLSEQTNSCYLSWNLESIERMKEWERVYGNVNLSPEMVLGRDFDIIDGKMYFYRSFDAPEMFIKKNSFQQNHNLSLSGSSGNTAYNLSLGYLGSEGIIKVNTDQYDRYNVTFGTNTELNKHFEVRSKLLYTRYEYDTPYNFGPSSSYDEWYYLYRWPKMMPYGTYQGIPFHNVVTEIEQANRNNKSNNYMRISVGGTAHIIPGLDFEADYTFTHVSRFTETNGGQVGGWNFWGGAGMKNEIWTAETHNKVVRATDMSDFHVLNALFRYNKELGKHSLGAIAGANIEMYRSYGNTSERRDMILNNHPEISLTSGDQYASAYKTHEARAGYFLRLNYAFNNRYLLELNGRLDGSSNFPADQQWGFFPSGSAGWIMSEENFMQGLKPWLSHLKIRGSYGSIGNQSVGANLFRPLLTPTTTTWVIGTTGERSFGLPTAIRDGFTWETITTGDIGIDMRFFDNRLGLSFDWYNRRNSNMIATGETLPATYGQTPPYRNYGELNTRGWEIALDFRHRFNNGLGISVNAYLSDARSFYDKLSTNSRALGSYEGREYGEIWGFETDRFFTEDDFETDPSGKLVLKEGIPSQSYYETNGWFFYGPGDIKYKDLNGDGKITPGDNTIDDPGDKKIIGNSSPRYEYGARLDLDWKGVDLGIFIQGVGKRDYWGTGSVVIPGFNYLEAWYTHQLDYWTPDNRDAFYPALSNTGQSNQTQNFLPQTKYLLNMAYCRIKNITVGYTFPEKWTRKAKISKLRLYLSLENVFEFDHLGDIPIDPETRTSTGDGDYIGRSYPYSRNTSFGLQVTF</sequence>
<keyword evidence="8 10" id="KW-0472">Membrane</keyword>
<keyword evidence="6" id="KW-0408">Iron</keyword>
<evidence type="ECO:0000256" key="3">
    <source>
        <dbReference type="ARBA" id="ARBA00022452"/>
    </source>
</evidence>
<evidence type="ECO:0000313" key="14">
    <source>
        <dbReference type="EMBL" id="MBO8475964.1"/>
    </source>
</evidence>
<comment type="similarity">
    <text evidence="10 11">Belongs to the TonB-dependent receptor family.</text>
</comment>
<keyword evidence="12" id="KW-0732">Signal</keyword>
<dbReference type="GO" id="GO:0006826">
    <property type="term" value="P:iron ion transport"/>
    <property type="evidence" value="ECO:0007669"/>
    <property type="project" value="UniProtKB-KW"/>
</dbReference>
<dbReference type="SMART" id="SM00965">
    <property type="entry name" value="STN"/>
    <property type="match status" value="1"/>
</dbReference>
<evidence type="ECO:0000256" key="11">
    <source>
        <dbReference type="RuleBase" id="RU003357"/>
    </source>
</evidence>
<keyword evidence="2 10" id="KW-0813">Transport</keyword>
<keyword evidence="9 10" id="KW-0998">Cell outer membrane</keyword>
<evidence type="ECO:0000256" key="8">
    <source>
        <dbReference type="ARBA" id="ARBA00023136"/>
    </source>
</evidence>
<dbReference type="Gene3D" id="2.60.40.1120">
    <property type="entry name" value="Carboxypeptidase-like, regulatory domain"/>
    <property type="match status" value="1"/>
</dbReference>
<dbReference type="InterPro" id="IPR012910">
    <property type="entry name" value="Plug_dom"/>
</dbReference>
<dbReference type="InterPro" id="IPR011662">
    <property type="entry name" value="Secretin/TonB_short_N"/>
</dbReference>
<proteinExistence type="inferred from homology"/>
<dbReference type="Pfam" id="PF07715">
    <property type="entry name" value="Plug"/>
    <property type="match status" value="1"/>
</dbReference>
<dbReference type="InterPro" id="IPR008969">
    <property type="entry name" value="CarboxyPept-like_regulatory"/>
</dbReference>
<evidence type="ECO:0000256" key="7">
    <source>
        <dbReference type="ARBA" id="ARBA00023077"/>
    </source>
</evidence>
<dbReference type="InterPro" id="IPR036942">
    <property type="entry name" value="Beta-barrel_TonB_sf"/>
</dbReference>
<evidence type="ECO:0000259" key="13">
    <source>
        <dbReference type="SMART" id="SM00965"/>
    </source>
</evidence>
<dbReference type="AlphaFoldDB" id="A0A9D9IN39"/>
<evidence type="ECO:0000256" key="6">
    <source>
        <dbReference type="ARBA" id="ARBA00023004"/>
    </source>
</evidence>
<dbReference type="NCBIfam" id="TIGR04057">
    <property type="entry name" value="SusC_RagA_signa"/>
    <property type="match status" value="1"/>
</dbReference>
<keyword evidence="4" id="KW-0406">Ion transport</keyword>
<dbReference type="Gene3D" id="2.170.130.10">
    <property type="entry name" value="TonB-dependent receptor, plug domain"/>
    <property type="match status" value="1"/>
</dbReference>
<feature type="signal peptide" evidence="12">
    <location>
        <begin position="1"/>
        <end position="19"/>
    </location>
</feature>
<dbReference type="Pfam" id="PF07660">
    <property type="entry name" value="STN"/>
    <property type="match status" value="1"/>
</dbReference>
<gene>
    <name evidence="14" type="ORF">IAB88_03110</name>
</gene>
<dbReference type="GO" id="GO:0009279">
    <property type="term" value="C:cell outer membrane"/>
    <property type="evidence" value="ECO:0007669"/>
    <property type="project" value="UniProtKB-SubCell"/>
</dbReference>
<dbReference type="InterPro" id="IPR000531">
    <property type="entry name" value="Beta-barrel_TonB"/>
</dbReference>
<organism evidence="14 15">
    <name type="scientific">Candidatus Limisoma faecipullorum</name>
    <dbReference type="NCBI Taxonomy" id="2840854"/>
    <lineage>
        <taxon>Bacteria</taxon>
        <taxon>Pseudomonadati</taxon>
        <taxon>Bacteroidota</taxon>
        <taxon>Bacteroidia</taxon>
        <taxon>Bacteroidales</taxon>
        <taxon>Candidatus Limisoma</taxon>
    </lineage>
</organism>
<evidence type="ECO:0000256" key="1">
    <source>
        <dbReference type="ARBA" id="ARBA00004571"/>
    </source>
</evidence>
<evidence type="ECO:0000256" key="9">
    <source>
        <dbReference type="ARBA" id="ARBA00023237"/>
    </source>
</evidence>
<dbReference type="InterPro" id="IPR037066">
    <property type="entry name" value="Plug_dom_sf"/>
</dbReference>
<evidence type="ECO:0000313" key="15">
    <source>
        <dbReference type="Proteomes" id="UP000823598"/>
    </source>
</evidence>
<feature type="chain" id="PRO_5039502038" evidence="12">
    <location>
        <begin position="20"/>
        <end position="1168"/>
    </location>
</feature>
<dbReference type="PROSITE" id="PS52016">
    <property type="entry name" value="TONB_DEPENDENT_REC_3"/>
    <property type="match status" value="1"/>
</dbReference>
<feature type="domain" description="Secretin/TonB short N-terminal" evidence="13">
    <location>
        <begin position="51"/>
        <end position="101"/>
    </location>
</feature>
<name>A0A9D9IN39_9BACT</name>
<dbReference type="InterPro" id="IPR023997">
    <property type="entry name" value="TonB-dep_OMP_SusC/RagA_CS"/>
</dbReference>